<organism evidence="1 2">
    <name type="scientific">Penicillium oxalicum (strain 114-2 / CGMCC 5302)</name>
    <name type="common">Penicillium decumbens</name>
    <dbReference type="NCBI Taxonomy" id="933388"/>
    <lineage>
        <taxon>Eukaryota</taxon>
        <taxon>Fungi</taxon>
        <taxon>Dikarya</taxon>
        <taxon>Ascomycota</taxon>
        <taxon>Pezizomycotina</taxon>
        <taxon>Eurotiomycetes</taxon>
        <taxon>Eurotiomycetidae</taxon>
        <taxon>Eurotiales</taxon>
        <taxon>Aspergillaceae</taxon>
        <taxon>Penicillium</taxon>
    </lineage>
</organism>
<evidence type="ECO:0000313" key="2">
    <source>
        <dbReference type="Proteomes" id="UP000019376"/>
    </source>
</evidence>
<gene>
    <name evidence="1" type="ORF">PDE_06168</name>
</gene>
<sequence length="147" mass="16499">MVSIQGGDRTGRPFRRFNMELWYFPGLPPGFNSSQLPQGTKQCNRDACKNTLKNTYFVDFPSQTFDPQVSRNAKSHRSRCFSSHCALVVLPHLHPHHHTSTIPSPVRLTSLDRLSQSFGHSHISRLQNARISTVIVPPEEAAPKPGV</sequence>
<dbReference type="AlphaFoldDB" id="S8AXX5"/>
<protein>
    <submittedName>
        <fullName evidence="1">Uncharacterized protein</fullName>
    </submittedName>
</protein>
<keyword evidence="2" id="KW-1185">Reference proteome</keyword>
<accession>S8AXX5</accession>
<name>S8AXX5_PENO1</name>
<proteinExistence type="predicted"/>
<evidence type="ECO:0000313" key="1">
    <source>
        <dbReference type="EMBL" id="EPS31213.1"/>
    </source>
</evidence>
<reference evidence="1 2" key="1">
    <citation type="journal article" date="2013" name="PLoS ONE">
        <title>Genomic and secretomic analyses reveal unique features of the lignocellulolytic enzyme system of Penicillium decumbens.</title>
        <authorList>
            <person name="Liu G."/>
            <person name="Zhang L."/>
            <person name="Wei X."/>
            <person name="Zou G."/>
            <person name="Qin Y."/>
            <person name="Ma L."/>
            <person name="Li J."/>
            <person name="Zheng H."/>
            <person name="Wang S."/>
            <person name="Wang C."/>
            <person name="Xun L."/>
            <person name="Zhao G.-P."/>
            <person name="Zhou Z."/>
            <person name="Qu Y."/>
        </authorList>
    </citation>
    <scope>NUCLEOTIDE SEQUENCE [LARGE SCALE GENOMIC DNA]</scope>
    <source>
        <strain evidence="2">114-2 / CGMCC 5302</strain>
    </source>
</reference>
<dbReference type="HOGENOM" id="CLU_1768741_0_0_1"/>
<dbReference type="Proteomes" id="UP000019376">
    <property type="component" value="Unassembled WGS sequence"/>
</dbReference>
<dbReference type="EMBL" id="KB644413">
    <property type="protein sequence ID" value="EPS31213.1"/>
    <property type="molecule type" value="Genomic_DNA"/>
</dbReference>